<dbReference type="GO" id="GO:0006508">
    <property type="term" value="P:proteolysis"/>
    <property type="evidence" value="ECO:0007669"/>
    <property type="project" value="UniProtKB-KW"/>
</dbReference>
<dbReference type="Proteomes" id="UP000053669">
    <property type="component" value="Unassembled WGS sequence"/>
</dbReference>
<feature type="compositionally biased region" description="Low complexity" evidence="5">
    <location>
        <begin position="177"/>
        <end position="193"/>
    </location>
</feature>
<dbReference type="EMBL" id="LMWU01000022">
    <property type="protein sequence ID" value="KUN67190.1"/>
    <property type="molecule type" value="Genomic_DNA"/>
</dbReference>
<dbReference type="Gene3D" id="3.90.1720.10">
    <property type="entry name" value="endopeptidase domain like (from Nostoc punctiforme)"/>
    <property type="match status" value="1"/>
</dbReference>
<feature type="signal peptide" evidence="6">
    <location>
        <begin position="1"/>
        <end position="41"/>
    </location>
</feature>
<organism evidence="8 9">
    <name type="scientific">Streptomyces canus</name>
    <dbReference type="NCBI Taxonomy" id="58343"/>
    <lineage>
        <taxon>Bacteria</taxon>
        <taxon>Bacillati</taxon>
        <taxon>Actinomycetota</taxon>
        <taxon>Actinomycetes</taxon>
        <taxon>Kitasatosporales</taxon>
        <taxon>Streptomycetaceae</taxon>
        <taxon>Streptomyces</taxon>
        <taxon>Streptomyces aurantiacus group</taxon>
    </lineage>
</organism>
<dbReference type="InterPro" id="IPR051794">
    <property type="entry name" value="PG_Endopeptidase_C40"/>
</dbReference>
<evidence type="ECO:0000256" key="2">
    <source>
        <dbReference type="ARBA" id="ARBA00022670"/>
    </source>
</evidence>
<dbReference type="PROSITE" id="PS51935">
    <property type="entry name" value="NLPC_P60"/>
    <property type="match status" value="1"/>
</dbReference>
<dbReference type="SUPFAM" id="SSF54001">
    <property type="entry name" value="Cysteine proteinases"/>
    <property type="match status" value="1"/>
</dbReference>
<name>A0A101S4G2_9ACTN</name>
<feature type="compositionally biased region" description="Low complexity" evidence="5">
    <location>
        <begin position="429"/>
        <end position="442"/>
    </location>
</feature>
<keyword evidence="4" id="KW-0788">Thiol protease</keyword>
<sequence>MAPDRISRNGGFSLPAKRNSALATAAIASAALLSQTGNAAADEGPSHDEVSRRVTNLYDRAETDSGTYNATRAAGTASSTRGRTGPATGGGRRTGGGRGTGGDPALDDIAKQWYGAARAKTGPMIAATLPSDRVTARPAESRRQRPSDTPPAREPKPAERAMPELTAAPMLALPSAPESAPAALTAAPAQSPSWTPEPASQNLTGTGEMPALGSPQLVTGVPEYTPQSVTGVPEYSAQPVTVAPEYTAQPATGYPEYAPQPAPATPDHTSQPAIAAAGYTTQPTAGTLEYATQPATGFPEYVPQVNAGYPEYTAQTTTGFTDYSGQLGAGTPEYTAQSTTGFPDYGDQLTSAIPEYAAPATPRFPEYTAQTTTGFAEYSAQLTTAYPEYSTPLTAPLATIAPPSADPVRTAPAAVQSIPAIPAPRAPEPDWQAPQPAAAPSADLPTVDPGYDSKVIQVLAFARSQIGKPCVWGAAGPGSYDNSGLTQAAWKVAGVSLPRTALGQASTGTAVSLYAMQPGDLVFFHDDFSHVGLCTGNGMMIHAPGPGASIREESIYPTGESIIRGAIRPV</sequence>
<accession>A0A101S4G2</accession>
<evidence type="ECO:0000313" key="8">
    <source>
        <dbReference type="EMBL" id="KUN67190.1"/>
    </source>
</evidence>
<feature type="compositionally biased region" description="Gly residues" evidence="5">
    <location>
        <begin position="87"/>
        <end position="102"/>
    </location>
</feature>
<dbReference type="AlphaFoldDB" id="A0A101S4G2"/>
<feature type="region of interest" description="Disordered" evidence="5">
    <location>
        <begin position="421"/>
        <end position="442"/>
    </location>
</feature>
<keyword evidence="6" id="KW-0732">Signal</keyword>
<reference evidence="8 9" key="1">
    <citation type="submission" date="2015-10" db="EMBL/GenBank/DDBJ databases">
        <title>Draft genome sequence of Streptomyces canus DSM 40017, type strain for the species Streptomyces canus.</title>
        <authorList>
            <person name="Ruckert C."/>
            <person name="Winkler A."/>
            <person name="Kalinowski J."/>
            <person name="Kampfer P."/>
            <person name="Glaeser S."/>
        </authorList>
    </citation>
    <scope>NUCLEOTIDE SEQUENCE [LARGE SCALE GENOMIC DNA]</scope>
    <source>
        <strain evidence="8 9">DSM 40017</strain>
    </source>
</reference>
<proteinExistence type="inferred from homology"/>
<keyword evidence="3" id="KW-0378">Hydrolase</keyword>
<evidence type="ECO:0000256" key="6">
    <source>
        <dbReference type="SAM" id="SignalP"/>
    </source>
</evidence>
<keyword evidence="2" id="KW-0645">Protease</keyword>
<dbReference type="RefSeq" id="WP_059207410.1">
    <property type="nucleotide sequence ID" value="NZ_KQ948662.1"/>
</dbReference>
<dbReference type="STRING" id="58343.AQJ46_23090"/>
<comment type="similarity">
    <text evidence="1">Belongs to the peptidase C40 family.</text>
</comment>
<evidence type="ECO:0000313" key="9">
    <source>
        <dbReference type="Proteomes" id="UP000053669"/>
    </source>
</evidence>
<dbReference type="Pfam" id="PF00877">
    <property type="entry name" value="NLPC_P60"/>
    <property type="match status" value="1"/>
</dbReference>
<feature type="domain" description="NlpC/P60" evidence="7">
    <location>
        <begin position="452"/>
        <end position="570"/>
    </location>
</feature>
<feature type="region of interest" description="Disordered" evidence="5">
    <location>
        <begin position="37"/>
        <end position="107"/>
    </location>
</feature>
<feature type="region of interest" description="Disordered" evidence="5">
    <location>
        <begin position="127"/>
        <end position="164"/>
    </location>
</feature>
<dbReference type="InterPro" id="IPR038765">
    <property type="entry name" value="Papain-like_cys_pep_sf"/>
</dbReference>
<feature type="compositionally biased region" description="Basic and acidic residues" evidence="5">
    <location>
        <begin position="139"/>
        <end position="162"/>
    </location>
</feature>
<protein>
    <recommendedName>
        <fullName evidence="7">NlpC/P60 domain-containing protein</fullName>
    </recommendedName>
</protein>
<gene>
    <name evidence="8" type="ORF">AQJ46_23090</name>
</gene>
<evidence type="ECO:0000256" key="1">
    <source>
        <dbReference type="ARBA" id="ARBA00007074"/>
    </source>
</evidence>
<feature type="compositionally biased region" description="Low complexity" evidence="5">
    <location>
        <begin position="70"/>
        <end position="86"/>
    </location>
</feature>
<dbReference type="GO" id="GO:0008234">
    <property type="term" value="F:cysteine-type peptidase activity"/>
    <property type="evidence" value="ECO:0007669"/>
    <property type="project" value="UniProtKB-KW"/>
</dbReference>
<evidence type="ECO:0000259" key="7">
    <source>
        <dbReference type="PROSITE" id="PS51935"/>
    </source>
</evidence>
<dbReference type="PANTHER" id="PTHR47359">
    <property type="entry name" value="PEPTIDOGLYCAN DL-ENDOPEPTIDASE CWLO"/>
    <property type="match status" value="1"/>
</dbReference>
<comment type="caution">
    <text evidence="8">The sequence shown here is derived from an EMBL/GenBank/DDBJ whole genome shotgun (WGS) entry which is preliminary data.</text>
</comment>
<dbReference type="PANTHER" id="PTHR47359:SF3">
    <property type="entry name" value="NLP_P60 DOMAIN-CONTAINING PROTEIN-RELATED"/>
    <property type="match status" value="1"/>
</dbReference>
<evidence type="ECO:0000256" key="5">
    <source>
        <dbReference type="SAM" id="MobiDB-lite"/>
    </source>
</evidence>
<evidence type="ECO:0000256" key="4">
    <source>
        <dbReference type="ARBA" id="ARBA00022807"/>
    </source>
</evidence>
<dbReference type="InterPro" id="IPR000064">
    <property type="entry name" value="NLP_P60_dom"/>
</dbReference>
<feature type="chain" id="PRO_5007105733" description="NlpC/P60 domain-containing protein" evidence="6">
    <location>
        <begin position="42"/>
        <end position="570"/>
    </location>
</feature>
<evidence type="ECO:0000256" key="3">
    <source>
        <dbReference type="ARBA" id="ARBA00022801"/>
    </source>
</evidence>
<feature type="region of interest" description="Disordered" evidence="5">
    <location>
        <begin position="177"/>
        <end position="216"/>
    </location>
</feature>